<dbReference type="EnsemblMetazoa" id="GAUT005451-RA">
    <property type="protein sequence ID" value="GAUT005451-PA"/>
    <property type="gene ID" value="GAUT005451"/>
</dbReference>
<proteinExistence type="predicted"/>
<dbReference type="VEuPathDB" id="VectorBase:GAUT005451"/>
<keyword evidence="2" id="KW-1185">Reference proteome</keyword>
<evidence type="ECO:0000313" key="1">
    <source>
        <dbReference type="EnsemblMetazoa" id="GAUT005451-PA"/>
    </source>
</evidence>
<protein>
    <submittedName>
        <fullName evidence="1">Uncharacterized protein</fullName>
    </submittedName>
</protein>
<name>A0A1A9UI05_GLOAU</name>
<dbReference type="Proteomes" id="UP000078200">
    <property type="component" value="Unassembled WGS sequence"/>
</dbReference>
<evidence type="ECO:0000313" key="2">
    <source>
        <dbReference type="Proteomes" id="UP000078200"/>
    </source>
</evidence>
<dbReference type="AlphaFoldDB" id="A0A1A9UI05"/>
<reference evidence="1" key="1">
    <citation type="submission" date="2020-05" db="UniProtKB">
        <authorList>
            <consortium name="EnsemblMetazoa"/>
        </authorList>
    </citation>
    <scope>IDENTIFICATION</scope>
    <source>
        <strain evidence="1">TTRI</strain>
    </source>
</reference>
<sequence>MNSRSEMYLDSIASRRLLTSCAVESKPNSMCKCYLFVLLASKTNTIQDKSKYCYRIKLNTLTYDFKRFSCNFFEELSVLTYRESLSTQLETFASESSEKDVVEMLQSLKMRKPIRI</sequence>
<accession>A0A1A9UI05</accession>
<organism evidence="1 2">
    <name type="scientific">Glossina austeni</name>
    <name type="common">Savannah tsetse fly</name>
    <dbReference type="NCBI Taxonomy" id="7395"/>
    <lineage>
        <taxon>Eukaryota</taxon>
        <taxon>Metazoa</taxon>
        <taxon>Ecdysozoa</taxon>
        <taxon>Arthropoda</taxon>
        <taxon>Hexapoda</taxon>
        <taxon>Insecta</taxon>
        <taxon>Pterygota</taxon>
        <taxon>Neoptera</taxon>
        <taxon>Endopterygota</taxon>
        <taxon>Diptera</taxon>
        <taxon>Brachycera</taxon>
        <taxon>Muscomorpha</taxon>
        <taxon>Hippoboscoidea</taxon>
        <taxon>Glossinidae</taxon>
        <taxon>Glossina</taxon>
    </lineage>
</organism>